<evidence type="ECO:0000313" key="4">
    <source>
        <dbReference type="Proteomes" id="UP001165667"/>
    </source>
</evidence>
<comment type="similarity">
    <text evidence="1">Belongs to the short-chain dehydrogenases/reductases (SDR) family.</text>
</comment>
<gene>
    <name evidence="3" type="ORF">M8523_19330</name>
</gene>
<dbReference type="SUPFAM" id="SSF51735">
    <property type="entry name" value="NAD(P)-binding Rossmann-fold domains"/>
    <property type="match status" value="1"/>
</dbReference>
<sequence length="249" mass="25660">MNLHGRTALVTGAQKGIGRASALMLAEAGADIVLHYLDDPAATESLAGTIVDMGRKCATLQADLRIAGAAGELVEAAWRAMGPLHIVVNNAGIFHRASLAELSHDLWDLTLDVNLRASTFVIQAAVAQMRAEGIKGAIVNVSSVAAYGTSRGVHYSASKGGMDAMTRAVAMDVARDGIRVNAVAPGMILTDQALEGHALDELRTLASRTLPGRLGSAEEVAGVIAFLVSDAASFVNGEIIAVNGGAHMA</sequence>
<dbReference type="CDD" id="cd05233">
    <property type="entry name" value="SDR_c"/>
    <property type="match status" value="1"/>
</dbReference>
<dbReference type="GO" id="GO:0016491">
    <property type="term" value="F:oxidoreductase activity"/>
    <property type="evidence" value="ECO:0007669"/>
    <property type="project" value="UniProtKB-KW"/>
</dbReference>
<evidence type="ECO:0000313" key="3">
    <source>
        <dbReference type="EMBL" id="MCW6510175.1"/>
    </source>
</evidence>
<protein>
    <submittedName>
        <fullName evidence="3">SDR family oxidoreductase</fullName>
    </submittedName>
</protein>
<evidence type="ECO:0000256" key="1">
    <source>
        <dbReference type="ARBA" id="ARBA00006484"/>
    </source>
</evidence>
<keyword evidence="4" id="KW-1185">Reference proteome</keyword>
<comment type="caution">
    <text evidence="3">The sequence shown here is derived from an EMBL/GenBank/DDBJ whole genome shotgun (WGS) entry which is preliminary data.</text>
</comment>
<accession>A0AA42CP92</accession>
<dbReference type="AlphaFoldDB" id="A0AA42CP92"/>
<keyword evidence="2" id="KW-0560">Oxidoreductase</keyword>
<dbReference type="Pfam" id="PF13561">
    <property type="entry name" value="adh_short_C2"/>
    <property type="match status" value="1"/>
</dbReference>
<evidence type="ECO:0000256" key="2">
    <source>
        <dbReference type="ARBA" id="ARBA00023002"/>
    </source>
</evidence>
<dbReference type="EMBL" id="JAMOIM010000013">
    <property type="protein sequence ID" value="MCW6510175.1"/>
    <property type="molecule type" value="Genomic_DNA"/>
</dbReference>
<dbReference type="PRINTS" id="PR00080">
    <property type="entry name" value="SDRFAMILY"/>
</dbReference>
<dbReference type="InterPro" id="IPR020904">
    <property type="entry name" value="Sc_DH/Rdtase_CS"/>
</dbReference>
<proteinExistence type="inferred from homology"/>
<organism evidence="3 4">
    <name type="scientific">Lichenifustis flavocetrariae</name>
    <dbReference type="NCBI Taxonomy" id="2949735"/>
    <lineage>
        <taxon>Bacteria</taxon>
        <taxon>Pseudomonadati</taxon>
        <taxon>Pseudomonadota</taxon>
        <taxon>Alphaproteobacteria</taxon>
        <taxon>Hyphomicrobiales</taxon>
        <taxon>Lichenihabitantaceae</taxon>
        <taxon>Lichenifustis</taxon>
    </lineage>
</organism>
<dbReference type="InterPro" id="IPR002347">
    <property type="entry name" value="SDR_fam"/>
</dbReference>
<dbReference type="RefSeq" id="WP_282586542.1">
    <property type="nucleotide sequence ID" value="NZ_JAMOIM010000013.1"/>
</dbReference>
<dbReference type="InterPro" id="IPR036291">
    <property type="entry name" value="NAD(P)-bd_dom_sf"/>
</dbReference>
<dbReference type="PANTHER" id="PTHR43639">
    <property type="entry name" value="OXIDOREDUCTASE, SHORT-CHAIN DEHYDROGENASE/REDUCTASE FAMILY (AFU_ORTHOLOGUE AFUA_5G02870)"/>
    <property type="match status" value="1"/>
</dbReference>
<dbReference type="PROSITE" id="PS00061">
    <property type="entry name" value="ADH_SHORT"/>
    <property type="match status" value="1"/>
</dbReference>
<dbReference type="PANTHER" id="PTHR43639:SF1">
    <property type="entry name" value="SHORT-CHAIN DEHYDROGENASE_REDUCTASE FAMILY PROTEIN"/>
    <property type="match status" value="1"/>
</dbReference>
<dbReference type="FunFam" id="3.40.50.720:FF:000084">
    <property type="entry name" value="Short-chain dehydrogenase reductase"/>
    <property type="match status" value="1"/>
</dbReference>
<name>A0AA42CP92_9HYPH</name>
<dbReference type="Gene3D" id="3.40.50.720">
    <property type="entry name" value="NAD(P)-binding Rossmann-like Domain"/>
    <property type="match status" value="1"/>
</dbReference>
<reference evidence="3" key="1">
    <citation type="submission" date="2022-05" db="EMBL/GenBank/DDBJ databases">
        <authorList>
            <person name="Pankratov T."/>
        </authorList>
    </citation>
    <scope>NUCLEOTIDE SEQUENCE</scope>
    <source>
        <strain evidence="3">BP6-180914</strain>
    </source>
</reference>
<dbReference type="PRINTS" id="PR00081">
    <property type="entry name" value="GDHRDH"/>
</dbReference>
<dbReference type="Proteomes" id="UP001165667">
    <property type="component" value="Unassembled WGS sequence"/>
</dbReference>